<accession>A0A9W9ZSE7</accession>
<keyword evidence="3" id="KW-1185">Reference proteome</keyword>
<dbReference type="OrthoDB" id="10502939at2759"/>
<sequence length="377" mass="42304">MIGKENSSEVWMSLCVWLWKRLNHGGVKPDTGESLAVMTPDESERSGVGFSAAGSKRPRADESERSGVGFSAAGWKCPRADEIDRPTLNFPAGERRRAPEVVILDDADAWSGMEPAACGRNHHNSDAVVIDLDERQHVTSSASRTDKFAANNKSHMPNVVQNDRISGLDAVDRLPLRKSVRYWKENPEMPIFEFGKKSRYTAKEAVEVILCQSFKRPTCQRHPLRVRENAAFVVNVNSYDNWEDIKDDMNGVYTKMLRCCTWTVECQKDADELEIRVVAKKALELTKSDQYHFQINSKGNKACPSLVRSIFLLKDSNYKIVNGVALVQYHINSGEEKVDFQVPLHGNSRKSSKAPFYPTAKSTLQVLKEKVANTAPS</sequence>
<protein>
    <submittedName>
        <fullName evidence="2">Uncharacterized protein</fullName>
    </submittedName>
</protein>
<organism evidence="2 3">
    <name type="scientific">Desmophyllum pertusum</name>
    <dbReference type="NCBI Taxonomy" id="174260"/>
    <lineage>
        <taxon>Eukaryota</taxon>
        <taxon>Metazoa</taxon>
        <taxon>Cnidaria</taxon>
        <taxon>Anthozoa</taxon>
        <taxon>Hexacorallia</taxon>
        <taxon>Scleractinia</taxon>
        <taxon>Caryophylliina</taxon>
        <taxon>Caryophylliidae</taxon>
        <taxon>Desmophyllum</taxon>
    </lineage>
</organism>
<feature type="region of interest" description="Disordered" evidence="1">
    <location>
        <begin position="29"/>
        <end position="69"/>
    </location>
</feature>
<dbReference type="EMBL" id="MU825875">
    <property type="protein sequence ID" value="KAJ7386852.1"/>
    <property type="molecule type" value="Genomic_DNA"/>
</dbReference>
<evidence type="ECO:0000256" key="1">
    <source>
        <dbReference type="SAM" id="MobiDB-lite"/>
    </source>
</evidence>
<name>A0A9W9ZSE7_9CNID</name>
<dbReference type="Proteomes" id="UP001163046">
    <property type="component" value="Unassembled WGS sequence"/>
</dbReference>
<evidence type="ECO:0000313" key="2">
    <source>
        <dbReference type="EMBL" id="KAJ7386852.1"/>
    </source>
</evidence>
<reference evidence="2" key="1">
    <citation type="submission" date="2023-01" db="EMBL/GenBank/DDBJ databases">
        <title>Genome assembly of the deep-sea coral Lophelia pertusa.</title>
        <authorList>
            <person name="Herrera S."/>
            <person name="Cordes E."/>
        </authorList>
    </citation>
    <scope>NUCLEOTIDE SEQUENCE</scope>
    <source>
        <strain evidence="2">USNM1676648</strain>
        <tissue evidence="2">Polyp</tissue>
    </source>
</reference>
<gene>
    <name evidence="2" type="ORF">OS493_006884</name>
</gene>
<dbReference type="AlphaFoldDB" id="A0A9W9ZSE7"/>
<evidence type="ECO:0000313" key="3">
    <source>
        <dbReference type="Proteomes" id="UP001163046"/>
    </source>
</evidence>
<comment type="caution">
    <text evidence="2">The sequence shown here is derived from an EMBL/GenBank/DDBJ whole genome shotgun (WGS) entry which is preliminary data.</text>
</comment>
<proteinExistence type="predicted"/>